<dbReference type="Proteomes" id="UP000034350">
    <property type="component" value="Unassembled WGS sequence"/>
</dbReference>
<accession>A0A0F9WAA0</accession>
<proteinExistence type="predicted"/>
<evidence type="ECO:0000313" key="3">
    <source>
        <dbReference type="Proteomes" id="UP000034350"/>
    </source>
</evidence>
<feature type="transmembrane region" description="Helical" evidence="1">
    <location>
        <begin position="15"/>
        <end position="37"/>
    </location>
</feature>
<evidence type="ECO:0000313" key="2">
    <source>
        <dbReference type="EMBL" id="KKO73850.1"/>
    </source>
</evidence>
<dbReference type="AlphaFoldDB" id="A0A0F9WAA0"/>
<comment type="caution">
    <text evidence="2">The sequence shown here is derived from an EMBL/GenBank/DDBJ whole genome shotgun (WGS) entry which is preliminary data.</text>
</comment>
<dbReference type="GeneID" id="36319466"/>
<dbReference type="EMBL" id="JPQZ01000203">
    <property type="protein sequence ID" value="KKO73850.1"/>
    <property type="molecule type" value="Genomic_DNA"/>
</dbReference>
<gene>
    <name evidence="2" type="ORF">AAJ76_2030003</name>
</gene>
<feature type="non-terminal residue" evidence="2">
    <location>
        <position position="1"/>
    </location>
</feature>
<keyword evidence="1" id="KW-1133">Transmembrane helix</keyword>
<name>A0A0F9WAA0_9MICR</name>
<evidence type="ECO:0000256" key="1">
    <source>
        <dbReference type="SAM" id="Phobius"/>
    </source>
</evidence>
<keyword evidence="3" id="KW-1185">Reference proteome</keyword>
<dbReference type="VEuPathDB" id="MicrosporidiaDB:AAJ76_2030003"/>
<protein>
    <submittedName>
        <fullName evidence="2">Uncharacterized protein</fullName>
    </submittedName>
</protein>
<reference evidence="2 3" key="1">
    <citation type="journal article" date="2015" name="Environ. Microbiol.">
        <title>Genome analyses suggest the presence of polyploidy and recent human-driven expansions in eight global populations of the honeybee pathogen Nosema ceranae.</title>
        <authorList>
            <person name="Pelin A."/>
            <person name="Selman M."/>
            <person name="Aris-Brosou S."/>
            <person name="Farinelli L."/>
            <person name="Corradi N."/>
        </authorList>
    </citation>
    <scope>NUCLEOTIDE SEQUENCE [LARGE SCALE GENOMIC DNA]</scope>
    <source>
        <strain evidence="2 3">PA08 1199</strain>
    </source>
</reference>
<dbReference type="RefSeq" id="XP_024329592.1">
    <property type="nucleotide sequence ID" value="XM_024474542.1"/>
</dbReference>
<organism evidence="2 3">
    <name type="scientific">Vairimorpha ceranae</name>
    <dbReference type="NCBI Taxonomy" id="40302"/>
    <lineage>
        <taxon>Eukaryota</taxon>
        <taxon>Fungi</taxon>
        <taxon>Fungi incertae sedis</taxon>
        <taxon>Microsporidia</taxon>
        <taxon>Nosematidae</taxon>
        <taxon>Vairimorpha</taxon>
    </lineage>
</organism>
<sequence length="45" mass="5323">AYISSEKFFFFFKYAVAYSNAVLMTGTTPSIFPRFFILKKNRIFI</sequence>
<keyword evidence="1" id="KW-0812">Transmembrane</keyword>
<keyword evidence="1" id="KW-0472">Membrane</keyword>